<dbReference type="Gene3D" id="3.40.50.10350">
    <property type="entry name" value="Glycerate kinase, domain 1"/>
    <property type="match status" value="2"/>
</dbReference>
<organism evidence="5 6">
    <name type="scientific">Tsukamurella strandjordii</name>
    <dbReference type="NCBI Taxonomy" id="147577"/>
    <lineage>
        <taxon>Bacteria</taxon>
        <taxon>Bacillati</taxon>
        <taxon>Actinomycetota</taxon>
        <taxon>Actinomycetes</taxon>
        <taxon>Mycobacteriales</taxon>
        <taxon>Tsukamurellaceae</taxon>
        <taxon>Tsukamurella</taxon>
    </lineage>
</organism>
<keyword evidence="6" id="KW-1185">Reference proteome</keyword>
<comment type="caution">
    <text evidence="5">The sequence shown here is derived from an EMBL/GenBank/DDBJ whole genome shotgun (WGS) entry which is preliminary data.</text>
</comment>
<dbReference type="Pfam" id="PF02595">
    <property type="entry name" value="Gly_kinase"/>
    <property type="match status" value="2"/>
</dbReference>
<evidence type="ECO:0000313" key="6">
    <source>
        <dbReference type="Proteomes" id="UP001178281"/>
    </source>
</evidence>
<dbReference type="AlphaFoldDB" id="A0AA90NJC8"/>
<dbReference type="Proteomes" id="UP001178281">
    <property type="component" value="Unassembled WGS sequence"/>
</dbReference>
<keyword evidence="3 4" id="KW-0418">Kinase</keyword>
<name>A0AA90NJC8_9ACTN</name>
<evidence type="ECO:0000256" key="3">
    <source>
        <dbReference type="ARBA" id="ARBA00022777"/>
    </source>
</evidence>
<dbReference type="EC" id="2.7.1.31" evidence="5"/>
<sequence length="358" mass="35114">MSSQLAGVSARVLVAPDSFGGTLTAAQAAHAIAAGWRTARPSDEVILAPQSDGGPGFIDVLAAGLAAAPETVTVSGPLGEPTPAQFLLVDETAYIECAQACGLDLLPDGPTARTALAAGSRGVGELIVAALAAGATTVVVGLGGSACTDGGAGLAEVFGGYPGAAGTLAGVRLIAATDVENPLLGPFGAAAVFGPQKGAPSSLIPELEARLVRTALAWREATGRDVAELPGAGAAGGLGAALLALGAERTSGAAVVASATGLDEVLGTVDLVLTGEGRFDRQSLRGKAAIALAERAAGRGVDTVVLAGQVDLDPATVRRHHVRAAYSLVDSAGSVEAAMRDADGALRALAAAVARELR</sequence>
<dbReference type="InterPro" id="IPR018193">
    <property type="entry name" value="Glyc_kinase_flavodox-like_fold"/>
</dbReference>
<dbReference type="InterPro" id="IPR018197">
    <property type="entry name" value="Glycerate_kinase_RE-like"/>
</dbReference>
<evidence type="ECO:0000256" key="4">
    <source>
        <dbReference type="PIRNR" id="PIRNR006078"/>
    </source>
</evidence>
<reference evidence="5" key="1">
    <citation type="submission" date="2023-08" db="EMBL/GenBank/DDBJ databases">
        <title>The draft genome of Tsukamurella strandjordii strain 050030.</title>
        <authorList>
            <person name="Zhao F."/>
            <person name="Feng Y."/>
            <person name="Zong Z."/>
        </authorList>
    </citation>
    <scope>NUCLEOTIDE SEQUENCE</scope>
    <source>
        <strain evidence="5">050030</strain>
    </source>
</reference>
<dbReference type="PANTHER" id="PTHR21599:SF0">
    <property type="entry name" value="GLYCERATE KINASE"/>
    <property type="match status" value="1"/>
</dbReference>
<dbReference type="PANTHER" id="PTHR21599">
    <property type="entry name" value="GLYCERATE KINASE"/>
    <property type="match status" value="1"/>
</dbReference>
<dbReference type="RefSeq" id="WP_305112127.1">
    <property type="nucleotide sequence ID" value="NZ_JAUTIX010000006.1"/>
</dbReference>
<dbReference type="PIRSF" id="PIRSF006078">
    <property type="entry name" value="GlxK"/>
    <property type="match status" value="1"/>
</dbReference>
<dbReference type="InterPro" id="IPR004381">
    <property type="entry name" value="Glycerate_kinase"/>
</dbReference>
<dbReference type="GO" id="GO:0031388">
    <property type="term" value="P:organic acid phosphorylation"/>
    <property type="evidence" value="ECO:0007669"/>
    <property type="project" value="UniProtKB-UniRule"/>
</dbReference>
<keyword evidence="2 4" id="KW-0808">Transferase</keyword>
<dbReference type="EMBL" id="JAUTIX010000006">
    <property type="protein sequence ID" value="MDP0399536.1"/>
    <property type="molecule type" value="Genomic_DNA"/>
</dbReference>
<gene>
    <name evidence="5" type="ORF">Q7X28_16540</name>
</gene>
<comment type="similarity">
    <text evidence="1 4">Belongs to the glycerate kinase type-1 family.</text>
</comment>
<dbReference type="SUPFAM" id="SSF110738">
    <property type="entry name" value="Glycerate kinase I"/>
    <property type="match status" value="1"/>
</dbReference>
<protein>
    <submittedName>
        <fullName evidence="5">Glycerate kinase</fullName>
        <ecNumber evidence="5">2.7.1.31</ecNumber>
    </submittedName>
</protein>
<accession>A0AA90NJC8</accession>
<evidence type="ECO:0000256" key="1">
    <source>
        <dbReference type="ARBA" id="ARBA00006284"/>
    </source>
</evidence>
<evidence type="ECO:0000256" key="2">
    <source>
        <dbReference type="ARBA" id="ARBA00022679"/>
    </source>
</evidence>
<proteinExistence type="inferred from homology"/>
<dbReference type="GO" id="GO:0008887">
    <property type="term" value="F:glycerate kinase activity"/>
    <property type="evidence" value="ECO:0007669"/>
    <property type="project" value="UniProtKB-UniRule"/>
</dbReference>
<evidence type="ECO:0000313" key="5">
    <source>
        <dbReference type="EMBL" id="MDP0399536.1"/>
    </source>
</evidence>
<dbReference type="InterPro" id="IPR036129">
    <property type="entry name" value="Glycerate_kinase_sf"/>
</dbReference>
<dbReference type="Gene3D" id="3.90.1510.10">
    <property type="entry name" value="Glycerate kinase, domain 2"/>
    <property type="match status" value="2"/>
</dbReference>